<dbReference type="Proteomes" id="UP000011864">
    <property type="component" value="Chromosome"/>
</dbReference>
<evidence type="ECO:0000313" key="1">
    <source>
        <dbReference type="EMBL" id="AGH44511.1"/>
    </source>
</evidence>
<evidence type="ECO:0000313" key="2">
    <source>
        <dbReference type="Proteomes" id="UP000011864"/>
    </source>
</evidence>
<sequence length="48" mass="5338">MLKIIPSELRQSACTEYSKIYGGGGGDKRKLANTYLKTEAAKYRVVKT</sequence>
<gene>
    <name evidence="1" type="ORF">C427_2402</name>
</gene>
<accession>K7A7S3</accession>
<keyword evidence="2" id="KW-1185">Reference proteome</keyword>
<dbReference type="STRING" id="1129794.C427_2402"/>
<dbReference type="AlphaFoldDB" id="K7A7S3"/>
<dbReference type="HOGENOM" id="CLU_3155924_0_0_6"/>
<proteinExistence type="predicted"/>
<name>K7A7S3_9ALTE</name>
<dbReference type="KEGG" id="gps:C427_2402"/>
<protein>
    <submittedName>
        <fullName evidence="1">Uncharacterized protein</fullName>
    </submittedName>
</protein>
<dbReference type="PATRIC" id="fig|1129794.4.peg.2382"/>
<organism evidence="1 2">
    <name type="scientific">Paraglaciecola psychrophila 170</name>
    <dbReference type="NCBI Taxonomy" id="1129794"/>
    <lineage>
        <taxon>Bacteria</taxon>
        <taxon>Pseudomonadati</taxon>
        <taxon>Pseudomonadota</taxon>
        <taxon>Gammaproteobacteria</taxon>
        <taxon>Alteromonadales</taxon>
        <taxon>Alteromonadaceae</taxon>
        <taxon>Paraglaciecola</taxon>
    </lineage>
</organism>
<dbReference type="EMBL" id="CP003837">
    <property type="protein sequence ID" value="AGH44511.1"/>
    <property type="molecule type" value="Genomic_DNA"/>
</dbReference>
<reference evidence="1 2" key="1">
    <citation type="journal article" date="2013" name="Genome Announc.">
        <title>Complete Genome Sequence of Glaciecola psychrophila Strain 170T.</title>
        <authorList>
            <person name="Yin J."/>
            <person name="Chen J."/>
            <person name="Liu G."/>
            <person name="Yu Y."/>
            <person name="Song L."/>
            <person name="Wang X."/>
            <person name="Qu X."/>
        </authorList>
    </citation>
    <scope>NUCLEOTIDE SEQUENCE [LARGE SCALE GENOMIC DNA]</scope>
    <source>
        <strain evidence="1 2">170</strain>
    </source>
</reference>